<comment type="cofactor">
    <cofactor evidence="8">
        <name>Mg(2+)</name>
        <dbReference type="ChEBI" id="CHEBI:18420"/>
    </cofactor>
    <text evidence="8">Binds 1 Mg(2+) ion per subunit.</text>
</comment>
<dbReference type="FunFam" id="3.30.310.50:FF:000001">
    <property type="entry name" value="Phosphoglucosamine mutase"/>
    <property type="match status" value="1"/>
</dbReference>
<dbReference type="GO" id="GO:0006048">
    <property type="term" value="P:UDP-N-acetylglucosamine biosynthetic process"/>
    <property type="evidence" value="ECO:0007669"/>
    <property type="project" value="TreeGrafter"/>
</dbReference>
<dbReference type="RefSeq" id="WP_020039033.1">
    <property type="nucleotide sequence ID" value="NZ_KE557279.1"/>
</dbReference>
<dbReference type="Gene3D" id="3.40.120.10">
    <property type="entry name" value="Alpha-D-Glucose-1,6-Bisphosphate, subunit A, domain 3"/>
    <property type="match status" value="3"/>
</dbReference>
<name>S9RXX5_9RHOB</name>
<gene>
    <name evidence="8" type="primary">glmM</name>
    <name evidence="15" type="ORF">Salmuc_04422</name>
</gene>
<dbReference type="SUPFAM" id="SSF55957">
    <property type="entry name" value="Phosphoglucomutase, C-terminal domain"/>
    <property type="match status" value="1"/>
</dbReference>
<dbReference type="Pfam" id="PF02878">
    <property type="entry name" value="PGM_PMM_I"/>
    <property type="match status" value="1"/>
</dbReference>
<keyword evidence="4 8" id="KW-0460">Magnesium</keyword>
<feature type="modified residue" description="Phosphoserine" evidence="8">
    <location>
        <position position="103"/>
    </location>
</feature>
<dbReference type="PANTHER" id="PTHR42946">
    <property type="entry name" value="PHOSPHOHEXOSE MUTASE"/>
    <property type="match status" value="1"/>
</dbReference>
<dbReference type="STRING" id="1123237.Salmuc_04422"/>
<dbReference type="Proteomes" id="UP000015347">
    <property type="component" value="Unassembled WGS sequence"/>
</dbReference>
<sequence length="447" mass="47618">MTRKLFGTDGVRGMANSFPMTAEMALMIGAAAGRHFRREHSGVHRVVIGKDTRLSGYMFENALTAGLTSTGMNVLLLGPVPTPAVGLLTPSMRADLGIMISASHNPADDNGIKFFGPDGFKLSDEVETEIEALVESGVTPAEAGSIGRARRIDDGRFRYQERVKSTFPQGMRLDGMKIVVDCANGAAYRTAPEVLWELGAEVIPVGTDPDGVNINANCGSTKPQAAAETVVAHGADVGICLDGDADRIVLIDETGTVADGDQIMALMAARWAEEGRLRDGTLVATVMSNLGLERFLDARGLTLQRTKVGDRYVVEAMRRGGWNLGGEQSGHIVMTDYATTGDGLMAGLQFLAEMVRTGQPASRLARNFTPVPQLLKNVRFASGQAPLEMKAVRSAITDAEATLSGKGRLLIRKSGTEPLIRVMAECEDETLLTEVVEGIVAEVKAAT</sequence>
<keyword evidence="2 8" id="KW-0597">Phosphoprotein</keyword>
<dbReference type="AlphaFoldDB" id="S9RXX5"/>
<evidence type="ECO:0000259" key="14">
    <source>
        <dbReference type="Pfam" id="PF02880"/>
    </source>
</evidence>
<comment type="catalytic activity">
    <reaction evidence="8 10">
        <text>alpha-D-glucosamine 1-phosphate = D-glucosamine 6-phosphate</text>
        <dbReference type="Rhea" id="RHEA:23424"/>
        <dbReference type="ChEBI" id="CHEBI:58516"/>
        <dbReference type="ChEBI" id="CHEBI:58725"/>
        <dbReference type="EC" id="5.4.2.10"/>
    </reaction>
</comment>
<dbReference type="PROSITE" id="PS00710">
    <property type="entry name" value="PGM_PMM"/>
    <property type="match status" value="1"/>
</dbReference>
<feature type="binding site" evidence="8">
    <location>
        <position position="242"/>
    </location>
    <ligand>
        <name>Mg(2+)</name>
        <dbReference type="ChEBI" id="CHEBI:18420"/>
    </ligand>
</feature>
<dbReference type="InterPro" id="IPR005841">
    <property type="entry name" value="Alpha-D-phosphohexomutase_SF"/>
</dbReference>
<evidence type="ECO:0000259" key="13">
    <source>
        <dbReference type="Pfam" id="PF02879"/>
    </source>
</evidence>
<dbReference type="GO" id="GO:0005975">
    <property type="term" value="P:carbohydrate metabolic process"/>
    <property type="evidence" value="ECO:0007669"/>
    <property type="project" value="InterPro"/>
</dbReference>
<accession>S9RXX5</accession>
<proteinExistence type="inferred from homology"/>
<dbReference type="GO" id="GO:0009252">
    <property type="term" value="P:peptidoglycan biosynthetic process"/>
    <property type="evidence" value="ECO:0007669"/>
    <property type="project" value="UniProtKB-ARBA"/>
</dbReference>
<dbReference type="GO" id="GO:0000287">
    <property type="term" value="F:magnesium ion binding"/>
    <property type="evidence" value="ECO:0007669"/>
    <property type="project" value="UniProtKB-UniRule"/>
</dbReference>
<dbReference type="GO" id="GO:0008966">
    <property type="term" value="F:phosphoglucosamine mutase activity"/>
    <property type="evidence" value="ECO:0007669"/>
    <property type="project" value="UniProtKB-UniRule"/>
</dbReference>
<keyword evidence="3 8" id="KW-0479">Metal-binding</keyword>
<dbReference type="InterPro" id="IPR006352">
    <property type="entry name" value="GlmM_bact"/>
</dbReference>
<dbReference type="FunFam" id="3.40.120.10:FF:000002">
    <property type="entry name" value="Phosphoglucosamine mutase"/>
    <property type="match status" value="1"/>
</dbReference>
<comment type="similarity">
    <text evidence="1 8 9">Belongs to the phosphohexose mutase family.</text>
</comment>
<dbReference type="InterPro" id="IPR005844">
    <property type="entry name" value="A-D-PHexomutase_a/b/a-I"/>
</dbReference>
<keyword evidence="16" id="KW-1185">Reference proteome</keyword>
<dbReference type="Pfam" id="PF02879">
    <property type="entry name" value="PGM_PMM_II"/>
    <property type="match status" value="1"/>
</dbReference>
<dbReference type="GO" id="GO:0004615">
    <property type="term" value="F:phosphomannomutase activity"/>
    <property type="evidence" value="ECO:0007669"/>
    <property type="project" value="TreeGrafter"/>
</dbReference>
<feature type="domain" description="Alpha-D-phosphohexomutase alpha/beta/alpha" evidence="14">
    <location>
        <begin position="259"/>
        <end position="367"/>
    </location>
</feature>
<keyword evidence="5 8" id="KW-0413">Isomerase</keyword>
<evidence type="ECO:0000256" key="7">
    <source>
        <dbReference type="ARBA" id="ARBA00068193"/>
    </source>
</evidence>
<protein>
    <recommendedName>
        <fullName evidence="7 8">Phosphoglucosamine mutase</fullName>
        <ecNumber evidence="6 8">5.4.2.10</ecNumber>
    </recommendedName>
</protein>
<evidence type="ECO:0000256" key="5">
    <source>
        <dbReference type="ARBA" id="ARBA00023235"/>
    </source>
</evidence>
<dbReference type="InterPro" id="IPR036900">
    <property type="entry name" value="A-D-PHexomutase_C_sf"/>
</dbReference>
<dbReference type="Gene3D" id="3.30.310.50">
    <property type="entry name" value="Alpha-D-phosphohexomutase, C-terminal domain"/>
    <property type="match status" value="1"/>
</dbReference>
<dbReference type="InterPro" id="IPR016066">
    <property type="entry name" value="A-D-PHexomutase_CS"/>
</dbReference>
<feature type="binding site" evidence="8">
    <location>
        <position position="246"/>
    </location>
    <ligand>
        <name>Mg(2+)</name>
        <dbReference type="ChEBI" id="CHEBI:18420"/>
    </ligand>
</feature>
<feature type="binding site" evidence="8">
    <location>
        <position position="244"/>
    </location>
    <ligand>
        <name>Mg(2+)</name>
        <dbReference type="ChEBI" id="CHEBI:18420"/>
    </ligand>
</feature>
<feature type="domain" description="Alpha-D-phosphohexomutase C-terminal" evidence="11">
    <location>
        <begin position="375"/>
        <end position="440"/>
    </location>
</feature>
<dbReference type="EMBL" id="APVH01000038">
    <property type="protein sequence ID" value="EPX78839.1"/>
    <property type="molecule type" value="Genomic_DNA"/>
</dbReference>
<evidence type="ECO:0000256" key="6">
    <source>
        <dbReference type="ARBA" id="ARBA00066330"/>
    </source>
</evidence>
<dbReference type="GO" id="GO:0005829">
    <property type="term" value="C:cytosol"/>
    <property type="evidence" value="ECO:0007669"/>
    <property type="project" value="TreeGrafter"/>
</dbReference>
<dbReference type="NCBIfam" id="TIGR01455">
    <property type="entry name" value="glmM"/>
    <property type="match status" value="1"/>
</dbReference>
<reference evidence="16" key="1">
    <citation type="journal article" date="2014" name="Stand. Genomic Sci.">
        <title>Genome sequence of the exopolysaccharide-producing Salipiger mucosus type strain (DSM 16094(T)), a moderately halophilic member of the Roseobacter clade.</title>
        <authorList>
            <person name="Riedel T."/>
            <person name="Spring S."/>
            <person name="Fiebig A."/>
            <person name="Petersen J."/>
            <person name="Kyrpides N.C."/>
            <person name="Goker M."/>
            <person name="Klenk H.P."/>
        </authorList>
    </citation>
    <scope>NUCLEOTIDE SEQUENCE [LARGE SCALE GENOMIC DNA]</scope>
    <source>
        <strain evidence="16">DSM 16094</strain>
    </source>
</reference>
<comment type="caution">
    <text evidence="15">The sequence shown here is derived from an EMBL/GenBank/DDBJ whole genome shotgun (WGS) entry which is preliminary data.</text>
</comment>
<dbReference type="InterPro" id="IPR016055">
    <property type="entry name" value="A-D-PHexomutase_a/b/a-I/II/III"/>
</dbReference>
<dbReference type="InterPro" id="IPR005843">
    <property type="entry name" value="A-D-PHexomutase_C"/>
</dbReference>
<dbReference type="HOGENOM" id="CLU_016950_7_0_5"/>
<dbReference type="eggNOG" id="COG1109">
    <property type="taxonomic scope" value="Bacteria"/>
</dbReference>
<comment type="PTM">
    <text evidence="8">Activated by phosphorylation.</text>
</comment>
<dbReference type="SUPFAM" id="SSF53738">
    <property type="entry name" value="Phosphoglucomutase, first 3 domains"/>
    <property type="match status" value="3"/>
</dbReference>
<evidence type="ECO:0000313" key="15">
    <source>
        <dbReference type="EMBL" id="EPX78839.1"/>
    </source>
</evidence>
<evidence type="ECO:0000259" key="11">
    <source>
        <dbReference type="Pfam" id="PF00408"/>
    </source>
</evidence>
<dbReference type="InterPro" id="IPR005845">
    <property type="entry name" value="A-D-PHexomutase_a/b/a-II"/>
</dbReference>
<evidence type="ECO:0000256" key="8">
    <source>
        <dbReference type="HAMAP-Rule" id="MF_01554"/>
    </source>
</evidence>
<dbReference type="OrthoDB" id="9803322at2"/>
<evidence type="ECO:0000259" key="12">
    <source>
        <dbReference type="Pfam" id="PF02878"/>
    </source>
</evidence>
<evidence type="ECO:0000256" key="9">
    <source>
        <dbReference type="RuleBase" id="RU004326"/>
    </source>
</evidence>
<evidence type="ECO:0000256" key="10">
    <source>
        <dbReference type="RuleBase" id="RU004327"/>
    </source>
</evidence>
<comment type="function">
    <text evidence="8 10">Catalyzes the conversion of glucosamine-6-phosphate to glucosamine-1-phosphate.</text>
</comment>
<dbReference type="InterPro" id="IPR050060">
    <property type="entry name" value="Phosphoglucosamine_mutase"/>
</dbReference>
<feature type="active site" description="Phosphoserine intermediate" evidence="8">
    <location>
        <position position="103"/>
    </location>
</feature>
<feature type="domain" description="Alpha-D-phosphohexomutase alpha/beta/alpha" evidence="12">
    <location>
        <begin position="3"/>
        <end position="136"/>
    </location>
</feature>
<dbReference type="EC" id="5.4.2.10" evidence="6 8"/>
<dbReference type="NCBIfam" id="NF008139">
    <property type="entry name" value="PRK10887.1"/>
    <property type="match status" value="1"/>
</dbReference>
<dbReference type="HAMAP" id="MF_01554_B">
    <property type="entry name" value="GlmM_B"/>
    <property type="match status" value="1"/>
</dbReference>
<dbReference type="Pfam" id="PF02880">
    <property type="entry name" value="PGM_PMM_III"/>
    <property type="match status" value="1"/>
</dbReference>
<evidence type="ECO:0000256" key="4">
    <source>
        <dbReference type="ARBA" id="ARBA00022842"/>
    </source>
</evidence>
<dbReference type="PRINTS" id="PR00509">
    <property type="entry name" value="PGMPMM"/>
</dbReference>
<dbReference type="InterPro" id="IPR005846">
    <property type="entry name" value="A-D-PHexomutase_a/b/a-III"/>
</dbReference>
<dbReference type="CDD" id="cd05802">
    <property type="entry name" value="GlmM"/>
    <property type="match status" value="1"/>
</dbReference>
<evidence type="ECO:0000256" key="3">
    <source>
        <dbReference type="ARBA" id="ARBA00022723"/>
    </source>
</evidence>
<evidence type="ECO:0000256" key="2">
    <source>
        <dbReference type="ARBA" id="ARBA00022553"/>
    </source>
</evidence>
<dbReference type="PANTHER" id="PTHR42946:SF1">
    <property type="entry name" value="PHOSPHOGLUCOMUTASE (ALPHA-D-GLUCOSE-1,6-BISPHOSPHATE-DEPENDENT)"/>
    <property type="match status" value="1"/>
</dbReference>
<organism evidence="15 16">
    <name type="scientific">Salipiger mucosus DSM 16094</name>
    <dbReference type="NCBI Taxonomy" id="1123237"/>
    <lineage>
        <taxon>Bacteria</taxon>
        <taxon>Pseudomonadati</taxon>
        <taxon>Pseudomonadota</taxon>
        <taxon>Alphaproteobacteria</taxon>
        <taxon>Rhodobacterales</taxon>
        <taxon>Roseobacteraceae</taxon>
        <taxon>Salipiger</taxon>
    </lineage>
</organism>
<dbReference type="FunFam" id="3.40.120.10:FF:000001">
    <property type="entry name" value="Phosphoglucosamine mutase"/>
    <property type="match status" value="1"/>
</dbReference>
<dbReference type="Pfam" id="PF00408">
    <property type="entry name" value="PGM_PMM_IV"/>
    <property type="match status" value="1"/>
</dbReference>
<feature type="binding site" description="via phosphate group" evidence="8">
    <location>
        <position position="103"/>
    </location>
    <ligand>
        <name>Mg(2+)</name>
        <dbReference type="ChEBI" id="CHEBI:18420"/>
    </ligand>
</feature>
<feature type="domain" description="Alpha-D-phosphohexomutase alpha/beta/alpha" evidence="13">
    <location>
        <begin position="159"/>
        <end position="255"/>
    </location>
</feature>
<evidence type="ECO:0000313" key="16">
    <source>
        <dbReference type="Proteomes" id="UP000015347"/>
    </source>
</evidence>
<evidence type="ECO:0000256" key="1">
    <source>
        <dbReference type="ARBA" id="ARBA00010231"/>
    </source>
</evidence>